<evidence type="ECO:0000259" key="10">
    <source>
        <dbReference type="PROSITE" id="PS50102"/>
    </source>
</evidence>
<dbReference type="GO" id="GO:0005737">
    <property type="term" value="C:cytoplasm"/>
    <property type="evidence" value="ECO:0007669"/>
    <property type="project" value="TreeGrafter"/>
</dbReference>
<dbReference type="AlphaFoldDB" id="H2YKY1"/>
<protein>
    <recommendedName>
        <fullName evidence="10">RRM domain-containing protein</fullName>
    </recommendedName>
</protein>
<evidence type="ECO:0000256" key="8">
    <source>
        <dbReference type="PROSITE-ProRule" id="PRU00176"/>
    </source>
</evidence>
<dbReference type="Proteomes" id="UP000007875">
    <property type="component" value="Unassembled WGS sequence"/>
</dbReference>
<dbReference type="GO" id="GO:0003729">
    <property type="term" value="F:mRNA binding"/>
    <property type="evidence" value="ECO:0007669"/>
    <property type="project" value="TreeGrafter"/>
</dbReference>
<feature type="domain" description="RRM" evidence="10">
    <location>
        <begin position="57"/>
        <end position="133"/>
    </location>
</feature>
<reference evidence="11" key="2">
    <citation type="submission" date="2025-08" db="UniProtKB">
        <authorList>
            <consortium name="Ensembl"/>
        </authorList>
    </citation>
    <scope>IDENTIFICATION</scope>
</reference>
<dbReference type="InterPro" id="IPR035979">
    <property type="entry name" value="RBD_domain_sf"/>
</dbReference>
<reference evidence="12" key="1">
    <citation type="submission" date="2003-08" db="EMBL/GenBank/DDBJ databases">
        <authorList>
            <person name="Birren B."/>
            <person name="Nusbaum C."/>
            <person name="Abebe A."/>
            <person name="Abouelleil A."/>
            <person name="Adekoya E."/>
            <person name="Ait-zahra M."/>
            <person name="Allen N."/>
            <person name="Allen T."/>
            <person name="An P."/>
            <person name="Anderson M."/>
            <person name="Anderson S."/>
            <person name="Arachchi H."/>
            <person name="Armbruster J."/>
            <person name="Bachantsang P."/>
            <person name="Baldwin J."/>
            <person name="Barry A."/>
            <person name="Bayul T."/>
            <person name="Blitshsteyn B."/>
            <person name="Bloom T."/>
            <person name="Blye J."/>
            <person name="Boguslavskiy L."/>
            <person name="Borowsky M."/>
            <person name="Boukhgalter B."/>
            <person name="Brunache A."/>
            <person name="Butler J."/>
            <person name="Calixte N."/>
            <person name="Calvo S."/>
            <person name="Camarata J."/>
            <person name="Campo K."/>
            <person name="Chang J."/>
            <person name="Cheshatsang Y."/>
            <person name="Citroen M."/>
            <person name="Collymore A."/>
            <person name="Considine T."/>
            <person name="Cook A."/>
            <person name="Cooke P."/>
            <person name="Corum B."/>
            <person name="Cuomo C."/>
            <person name="David R."/>
            <person name="Dawoe T."/>
            <person name="Degray S."/>
            <person name="Dodge S."/>
            <person name="Dooley K."/>
            <person name="Dorje P."/>
            <person name="Dorjee K."/>
            <person name="Dorris L."/>
            <person name="Duffey N."/>
            <person name="Dupes A."/>
            <person name="Elkins T."/>
            <person name="Engels R."/>
            <person name="Erickson J."/>
            <person name="Farina A."/>
            <person name="Faro S."/>
            <person name="Ferreira P."/>
            <person name="Fischer H."/>
            <person name="Fitzgerald M."/>
            <person name="Foley K."/>
            <person name="Gage D."/>
            <person name="Galagan J."/>
            <person name="Gearin G."/>
            <person name="Gnerre S."/>
            <person name="Gnirke A."/>
            <person name="Goyette A."/>
            <person name="Graham J."/>
            <person name="Grandbois E."/>
            <person name="Gyaltsen K."/>
            <person name="Hafez N."/>
            <person name="Hagopian D."/>
            <person name="Hagos B."/>
            <person name="Hall J."/>
            <person name="Hatcher B."/>
            <person name="Heller A."/>
            <person name="Higgins H."/>
            <person name="Honan T."/>
            <person name="Horn A."/>
            <person name="Houde N."/>
            <person name="Hughes L."/>
            <person name="Hulme W."/>
            <person name="Husby E."/>
            <person name="Iliev I."/>
            <person name="Jaffe D."/>
            <person name="Jones C."/>
            <person name="Kamal M."/>
            <person name="Kamat A."/>
            <person name="Kamvysselis M."/>
            <person name="Karlsson E."/>
            <person name="Kells C."/>
            <person name="Kieu A."/>
            <person name="Kisner P."/>
            <person name="Kodira C."/>
            <person name="Kulbokas E."/>
            <person name="Labutti K."/>
            <person name="Lama D."/>
            <person name="Landers T."/>
            <person name="Leger J."/>
            <person name="Levine S."/>
            <person name="Lewis D."/>
            <person name="Lewis T."/>
            <person name="Lindblad-toh K."/>
            <person name="Liu X."/>
            <person name="Lokyitsang T."/>
            <person name="Lokyitsang Y."/>
            <person name="Lucien O."/>
            <person name="Lui A."/>
            <person name="Ma L.J."/>
            <person name="Mabbitt R."/>
            <person name="Macdonald J."/>
            <person name="Maclean C."/>
            <person name="Major J."/>
            <person name="Manning J."/>
            <person name="Marabella R."/>
            <person name="Maru K."/>
            <person name="Matthews C."/>
            <person name="Mauceli E."/>
            <person name="Mccarthy M."/>
            <person name="Mcdonough S."/>
            <person name="Mcghee T."/>
            <person name="Meldrim J."/>
            <person name="Meneus L."/>
            <person name="Mesirov J."/>
            <person name="Mihalev A."/>
            <person name="Mihova T."/>
            <person name="Mikkelsen T."/>
            <person name="Mlenga V."/>
            <person name="Moru K."/>
            <person name="Mozes J."/>
            <person name="Mulrain L."/>
            <person name="Munson G."/>
            <person name="Naylor J."/>
            <person name="Newes C."/>
            <person name="Nguyen C."/>
            <person name="Nguyen N."/>
            <person name="Nguyen T."/>
            <person name="Nicol R."/>
            <person name="Nielsen C."/>
            <person name="Nizzari M."/>
            <person name="Norbu C."/>
            <person name="Norbu N."/>
            <person name="O'donnell P."/>
            <person name="Okoawo O."/>
            <person name="O'leary S."/>
            <person name="Omotosho B."/>
            <person name="O'neill K."/>
            <person name="Osman S."/>
            <person name="Parker S."/>
            <person name="Perrin D."/>
            <person name="Phunkhang P."/>
            <person name="Piqani B."/>
            <person name="Purcell S."/>
            <person name="Rachupka T."/>
            <person name="Ramasamy U."/>
            <person name="Rameau R."/>
            <person name="Ray V."/>
            <person name="Raymond C."/>
            <person name="Retta R."/>
            <person name="Richardson S."/>
            <person name="Rise C."/>
            <person name="Rodriguez J."/>
            <person name="Rogers J."/>
            <person name="Rogov P."/>
            <person name="Rutman M."/>
            <person name="Schupbach R."/>
            <person name="Seaman C."/>
            <person name="Settipalli S."/>
            <person name="Sharpe T."/>
            <person name="Sheridan J."/>
            <person name="Sherpa N."/>
            <person name="Shi J."/>
            <person name="Smirnov S."/>
            <person name="Smith C."/>
            <person name="Sougnez C."/>
            <person name="Spencer B."/>
            <person name="Stalker J."/>
            <person name="Stange-thomann N."/>
            <person name="Stavropoulos S."/>
            <person name="Stetson K."/>
            <person name="Stone C."/>
            <person name="Stone S."/>
            <person name="Stubbs M."/>
            <person name="Talamas J."/>
            <person name="Tchuinga P."/>
            <person name="Tenzing P."/>
            <person name="Tesfaye S."/>
            <person name="Theodore J."/>
            <person name="Thoulutsang Y."/>
            <person name="Topham K."/>
            <person name="Towey S."/>
            <person name="Tsamla T."/>
            <person name="Tsomo N."/>
            <person name="Vallee D."/>
            <person name="Vassiliev H."/>
            <person name="Venkataraman V."/>
            <person name="Vinson J."/>
            <person name="Vo A."/>
            <person name="Wade C."/>
            <person name="Wang S."/>
            <person name="Wangchuk T."/>
            <person name="Wangdi T."/>
            <person name="Whittaker C."/>
            <person name="Wilkinson J."/>
            <person name="Wu Y."/>
            <person name="Wyman D."/>
            <person name="Yadav S."/>
            <person name="Yang S."/>
            <person name="Yang X."/>
            <person name="Yeager S."/>
            <person name="Yee E."/>
            <person name="Young G."/>
            <person name="Zainoun J."/>
            <person name="Zembeck L."/>
            <person name="Zimmer A."/>
            <person name="Zody M."/>
            <person name="Lander E."/>
        </authorList>
    </citation>
    <scope>NUCLEOTIDE SEQUENCE [LARGE SCALE GENOMIC DNA]</scope>
</reference>
<name>H2YKY1_CIOSA</name>
<keyword evidence="4" id="KW-0677">Repeat</keyword>
<evidence type="ECO:0000256" key="4">
    <source>
        <dbReference type="ARBA" id="ARBA00022737"/>
    </source>
</evidence>
<feature type="region of interest" description="Disordered" evidence="9">
    <location>
        <begin position="22"/>
        <end position="58"/>
    </location>
</feature>
<dbReference type="OMA" id="TECRIYV"/>
<dbReference type="eggNOG" id="KOG0105">
    <property type="taxonomic scope" value="Eukaryota"/>
</dbReference>
<evidence type="ECO:0000256" key="9">
    <source>
        <dbReference type="SAM" id="MobiDB-lite"/>
    </source>
</evidence>
<dbReference type="SMART" id="SM00360">
    <property type="entry name" value="RRM"/>
    <property type="match status" value="1"/>
</dbReference>
<proteinExistence type="inferred from homology"/>
<keyword evidence="6" id="KW-0508">mRNA splicing</keyword>
<keyword evidence="12" id="KW-1185">Reference proteome</keyword>
<dbReference type="HOGENOM" id="CLU_012062_34_6_1"/>
<dbReference type="Gene3D" id="3.30.70.330">
    <property type="match status" value="1"/>
</dbReference>
<evidence type="ECO:0000256" key="2">
    <source>
        <dbReference type="ARBA" id="ARBA00010269"/>
    </source>
</evidence>
<evidence type="ECO:0000256" key="3">
    <source>
        <dbReference type="ARBA" id="ARBA00022664"/>
    </source>
</evidence>
<dbReference type="GO" id="GO:0008380">
    <property type="term" value="P:RNA splicing"/>
    <property type="evidence" value="ECO:0007669"/>
    <property type="project" value="UniProtKB-KW"/>
</dbReference>
<evidence type="ECO:0000256" key="7">
    <source>
        <dbReference type="ARBA" id="ARBA00023242"/>
    </source>
</evidence>
<dbReference type="FunFam" id="3.30.70.330:FF:000053">
    <property type="entry name" value="Serine/arginine-rich splicing factor 1"/>
    <property type="match status" value="1"/>
</dbReference>
<feature type="region of interest" description="Disordered" evidence="9">
    <location>
        <begin position="112"/>
        <end position="165"/>
    </location>
</feature>
<keyword evidence="7" id="KW-0539">Nucleus</keyword>
<feature type="compositionally biased region" description="Basic residues" evidence="9">
    <location>
        <begin position="137"/>
        <end position="165"/>
    </location>
</feature>
<dbReference type="GO" id="GO:0006397">
    <property type="term" value="P:mRNA processing"/>
    <property type="evidence" value="ECO:0007669"/>
    <property type="project" value="UniProtKB-KW"/>
</dbReference>
<evidence type="ECO:0000313" key="11">
    <source>
        <dbReference type="Ensembl" id="ENSCSAVP00000005983.1"/>
    </source>
</evidence>
<dbReference type="Ensembl" id="ENSCSAVT00000006058.1">
    <property type="protein sequence ID" value="ENSCSAVP00000005983.1"/>
    <property type="gene ID" value="ENSCSAVG00000003567.1"/>
</dbReference>
<dbReference type="PANTHER" id="PTHR23003:SF62">
    <property type="entry name" value="SERINE_ARGININE (SR)-TYPE SHUTTLING MRNA BINDING PROTEIN NPL3"/>
    <property type="match status" value="1"/>
</dbReference>
<accession>H2YKY1</accession>
<dbReference type="InterPro" id="IPR050374">
    <property type="entry name" value="RRT5_SRSF_SR"/>
</dbReference>
<dbReference type="STRING" id="51511.ENSCSAVP00000005983"/>
<feature type="compositionally biased region" description="Basic and acidic residues" evidence="9">
    <location>
        <begin position="112"/>
        <end position="136"/>
    </location>
</feature>
<sequence>MKITGDADDAVRARNGYNYDGYRLKVERPRGGSSGDSSRQSSYVRGRPGPPSKRTDYRVLVEGLPRSGSWQDLKDHMREAGDVCYSDVYRDGSGVVEFMNREDMKFALKHMDDTKFRSHEGETSRIRVKAENERSLSPRRSRSRSRRRSPTYSPRKSRSRSRSRS</sequence>
<dbReference type="GO" id="GO:0005634">
    <property type="term" value="C:nucleus"/>
    <property type="evidence" value="ECO:0007669"/>
    <property type="project" value="UniProtKB-SubCell"/>
</dbReference>
<evidence type="ECO:0000256" key="5">
    <source>
        <dbReference type="ARBA" id="ARBA00022884"/>
    </source>
</evidence>
<dbReference type="PROSITE" id="PS50102">
    <property type="entry name" value="RRM"/>
    <property type="match status" value="1"/>
</dbReference>
<comment type="subcellular location">
    <subcellularLocation>
        <location evidence="1">Nucleus</location>
    </subcellularLocation>
</comment>
<dbReference type="InParanoid" id="H2YKY1"/>
<dbReference type="PANTHER" id="PTHR23003">
    <property type="entry name" value="RNA RECOGNITION MOTIF RRM DOMAIN CONTAINING PROTEIN"/>
    <property type="match status" value="1"/>
</dbReference>
<dbReference type="GeneTree" id="ENSGT00940000164330"/>
<keyword evidence="5 8" id="KW-0694">RNA-binding</keyword>
<comment type="similarity">
    <text evidence="2">Belongs to the splicing factor SR family.</text>
</comment>
<dbReference type="FunCoup" id="H2YKY1">
    <property type="interactions" value="5"/>
</dbReference>
<keyword evidence="3" id="KW-0507">mRNA processing</keyword>
<dbReference type="Pfam" id="PF00076">
    <property type="entry name" value="RRM_1"/>
    <property type="match status" value="1"/>
</dbReference>
<dbReference type="InterPro" id="IPR000504">
    <property type="entry name" value="RRM_dom"/>
</dbReference>
<reference evidence="11" key="3">
    <citation type="submission" date="2025-09" db="UniProtKB">
        <authorList>
            <consortium name="Ensembl"/>
        </authorList>
    </citation>
    <scope>IDENTIFICATION</scope>
</reference>
<dbReference type="InterPro" id="IPR012677">
    <property type="entry name" value="Nucleotide-bd_a/b_plait_sf"/>
</dbReference>
<evidence type="ECO:0000256" key="6">
    <source>
        <dbReference type="ARBA" id="ARBA00023187"/>
    </source>
</evidence>
<evidence type="ECO:0000313" key="12">
    <source>
        <dbReference type="Proteomes" id="UP000007875"/>
    </source>
</evidence>
<organism evidence="11 12">
    <name type="scientific">Ciona savignyi</name>
    <name type="common">Pacific transparent sea squirt</name>
    <dbReference type="NCBI Taxonomy" id="51511"/>
    <lineage>
        <taxon>Eukaryota</taxon>
        <taxon>Metazoa</taxon>
        <taxon>Chordata</taxon>
        <taxon>Tunicata</taxon>
        <taxon>Ascidiacea</taxon>
        <taxon>Phlebobranchia</taxon>
        <taxon>Cionidae</taxon>
        <taxon>Ciona</taxon>
    </lineage>
</organism>
<dbReference type="SUPFAM" id="SSF54928">
    <property type="entry name" value="RNA-binding domain, RBD"/>
    <property type="match status" value="1"/>
</dbReference>
<evidence type="ECO:0000256" key="1">
    <source>
        <dbReference type="ARBA" id="ARBA00004123"/>
    </source>
</evidence>